<reference evidence="4" key="2">
    <citation type="submission" date="2019-09" db="UniProtKB">
        <authorList>
            <consortium name="WormBaseParasite"/>
        </authorList>
    </citation>
    <scope>IDENTIFICATION</scope>
</reference>
<evidence type="ECO:0000313" key="3">
    <source>
        <dbReference type="Proteomes" id="UP000050761"/>
    </source>
</evidence>
<protein>
    <submittedName>
        <fullName evidence="4">LITAF domain-containing protein</fullName>
    </submittedName>
</protein>
<organism evidence="3 4">
    <name type="scientific">Heligmosomoides polygyrus</name>
    <name type="common">Parasitic roundworm</name>
    <dbReference type="NCBI Taxonomy" id="6339"/>
    <lineage>
        <taxon>Eukaryota</taxon>
        <taxon>Metazoa</taxon>
        <taxon>Ecdysozoa</taxon>
        <taxon>Nematoda</taxon>
        <taxon>Chromadorea</taxon>
        <taxon>Rhabditida</taxon>
        <taxon>Rhabditina</taxon>
        <taxon>Rhabditomorpha</taxon>
        <taxon>Strongyloidea</taxon>
        <taxon>Heligmosomidae</taxon>
        <taxon>Heligmosomoides</taxon>
    </lineage>
</organism>
<dbReference type="AlphaFoldDB" id="A0A183FE32"/>
<keyword evidence="1" id="KW-0812">Transmembrane</keyword>
<sequence length="155" mass="16745">MVDQRRQCLASHLLRAAAPSDPAAARQPNTRAAGLVQVSSEPFRPLLSLALPARTIAADSVCFFTRPSRVTPDVCSIPLDPLTDPVAANAYFACFALALVLVLVLCVCMQECGRVNGDVREQPRLTLWASSCKGCVQYAPCRREIVANSEKAMID</sequence>
<gene>
    <name evidence="2" type="ORF">HPBE_LOCUS4580</name>
</gene>
<name>A0A183FE32_HELPZ</name>
<keyword evidence="1" id="KW-1133">Transmembrane helix</keyword>
<keyword evidence="3" id="KW-1185">Reference proteome</keyword>
<evidence type="ECO:0000256" key="1">
    <source>
        <dbReference type="SAM" id="Phobius"/>
    </source>
</evidence>
<dbReference type="Proteomes" id="UP000050761">
    <property type="component" value="Unassembled WGS sequence"/>
</dbReference>
<dbReference type="WBParaSite" id="HPBE_0000457901-mRNA-1">
    <property type="protein sequence ID" value="HPBE_0000457901-mRNA-1"/>
    <property type="gene ID" value="HPBE_0000457901"/>
</dbReference>
<dbReference type="EMBL" id="UZAH01025332">
    <property type="protein sequence ID" value="VDO61695.1"/>
    <property type="molecule type" value="Genomic_DNA"/>
</dbReference>
<accession>A0A3P8AKV0</accession>
<evidence type="ECO:0000313" key="2">
    <source>
        <dbReference type="EMBL" id="VDO61695.1"/>
    </source>
</evidence>
<accession>A0A183FE32</accession>
<proteinExistence type="predicted"/>
<reference evidence="2 3" key="1">
    <citation type="submission" date="2018-11" db="EMBL/GenBank/DDBJ databases">
        <authorList>
            <consortium name="Pathogen Informatics"/>
        </authorList>
    </citation>
    <scope>NUCLEOTIDE SEQUENCE [LARGE SCALE GENOMIC DNA]</scope>
</reference>
<feature type="transmembrane region" description="Helical" evidence="1">
    <location>
        <begin position="88"/>
        <end position="108"/>
    </location>
</feature>
<keyword evidence="1" id="KW-0472">Membrane</keyword>
<evidence type="ECO:0000313" key="4">
    <source>
        <dbReference type="WBParaSite" id="HPBE_0000457901-mRNA-1"/>
    </source>
</evidence>